<dbReference type="EMBL" id="JALJOR010000014">
    <property type="protein sequence ID" value="KAK9806093.1"/>
    <property type="molecule type" value="Genomic_DNA"/>
</dbReference>
<keyword evidence="1" id="KW-1133">Transmembrane helix</keyword>
<protein>
    <recommendedName>
        <fullName evidence="4">F-box domain-containing protein</fullName>
    </recommendedName>
</protein>
<reference evidence="2 3" key="1">
    <citation type="journal article" date="2024" name="Nat. Commun.">
        <title>Phylogenomics reveals the evolutionary origins of lichenization in chlorophyte algae.</title>
        <authorList>
            <person name="Puginier C."/>
            <person name="Libourel C."/>
            <person name="Otte J."/>
            <person name="Skaloud P."/>
            <person name="Haon M."/>
            <person name="Grisel S."/>
            <person name="Petersen M."/>
            <person name="Berrin J.G."/>
            <person name="Delaux P.M."/>
            <person name="Dal Grande F."/>
            <person name="Keller J."/>
        </authorList>
    </citation>
    <scope>NUCLEOTIDE SEQUENCE [LARGE SCALE GENOMIC DNA]</scope>
    <source>
        <strain evidence="2 3">SAG 2043</strain>
    </source>
</reference>
<keyword evidence="1" id="KW-0472">Membrane</keyword>
<dbReference type="AlphaFoldDB" id="A0AAW1PD93"/>
<sequence length="152" mass="16495">MAHIEITVLQASDPTMDAHSTQLPDCLWLDILGRVGALEANARGLKLRCLMMTVCKQWHHLLESTPLFPAGIPVVMSSGDLATASKANQQLLYKTLLSISAIGLELGILVGGQRLLEGAGAPFWASYPIALVVCVLALWLYLFGGLRLISRW</sequence>
<accession>A0AAW1PD93</accession>
<organism evidence="2 3">
    <name type="scientific">[Myrmecia] bisecta</name>
    <dbReference type="NCBI Taxonomy" id="41462"/>
    <lineage>
        <taxon>Eukaryota</taxon>
        <taxon>Viridiplantae</taxon>
        <taxon>Chlorophyta</taxon>
        <taxon>core chlorophytes</taxon>
        <taxon>Trebouxiophyceae</taxon>
        <taxon>Trebouxiales</taxon>
        <taxon>Trebouxiaceae</taxon>
        <taxon>Myrmecia</taxon>
    </lineage>
</organism>
<feature type="transmembrane region" description="Helical" evidence="1">
    <location>
        <begin position="124"/>
        <end position="143"/>
    </location>
</feature>
<feature type="transmembrane region" description="Helical" evidence="1">
    <location>
        <begin position="91"/>
        <end position="112"/>
    </location>
</feature>
<name>A0AAW1PD93_9CHLO</name>
<comment type="caution">
    <text evidence="2">The sequence shown here is derived from an EMBL/GenBank/DDBJ whole genome shotgun (WGS) entry which is preliminary data.</text>
</comment>
<dbReference type="Proteomes" id="UP001489004">
    <property type="component" value="Unassembled WGS sequence"/>
</dbReference>
<keyword evidence="3" id="KW-1185">Reference proteome</keyword>
<evidence type="ECO:0000256" key="1">
    <source>
        <dbReference type="SAM" id="Phobius"/>
    </source>
</evidence>
<evidence type="ECO:0000313" key="2">
    <source>
        <dbReference type="EMBL" id="KAK9806093.1"/>
    </source>
</evidence>
<evidence type="ECO:0000313" key="3">
    <source>
        <dbReference type="Proteomes" id="UP001489004"/>
    </source>
</evidence>
<keyword evidence="1" id="KW-0812">Transmembrane</keyword>
<gene>
    <name evidence="2" type="ORF">WJX72_001098</name>
</gene>
<proteinExistence type="predicted"/>
<evidence type="ECO:0008006" key="4">
    <source>
        <dbReference type="Google" id="ProtNLM"/>
    </source>
</evidence>